<proteinExistence type="predicted"/>
<evidence type="ECO:0000256" key="1">
    <source>
        <dbReference type="ARBA" id="ARBA00022933"/>
    </source>
</evidence>
<keyword evidence="2" id="KW-0560">Oxidoreductase</keyword>
<organism evidence="3 4">
    <name type="scientific">Clostridioides difficile (strain R20291)</name>
    <name type="common">Peptoclostridium difficile</name>
    <dbReference type="NCBI Taxonomy" id="645463"/>
    <lineage>
        <taxon>Bacteria</taxon>
        <taxon>Bacillati</taxon>
        <taxon>Bacillota</taxon>
        <taxon>Clostridia</taxon>
        <taxon>Peptostreptococcales</taxon>
        <taxon>Peptostreptococcaceae</taxon>
        <taxon>Clostridioides</taxon>
    </lineage>
</organism>
<dbReference type="NCBIfam" id="TIGR04483">
    <property type="entry name" value="D_pro_red_PrdB"/>
    <property type="match status" value="1"/>
</dbReference>
<keyword evidence="1" id="KW-0712">Selenocysteine</keyword>
<sequence>MSLTTVQGLQSEIFVPITPPPVWTPVTKELKDMTIALATAAGVHLKSDKRFNLAGDTTFRAIPNTATVDEMMVSHGGYDNGDVNKDINCMFPIDRLHELAAEGFIKGVAPMHYAFMGGGGNQHVFTEETGPAIAAKLKEEGVDGVVMTAGGTCHRTAVIVQRAIEEAGIPTIIIAALPPVVRQNGTPRAVAPLVPMGANAGEPHNIEMQTHILRDTLEQLVAIPSAGKIVPLPYEYKAHV</sequence>
<gene>
    <name evidence="3" type="primary">prdB</name>
    <name evidence="3" type="ordered locus">CDR20291_3101</name>
</gene>
<evidence type="ECO:0000313" key="4">
    <source>
        <dbReference type="Proteomes" id="UP000002070"/>
    </source>
</evidence>
<dbReference type="Pfam" id="PF07355">
    <property type="entry name" value="GRDB"/>
    <property type="match status" value="1"/>
</dbReference>
<evidence type="ECO:0000313" key="3">
    <source>
        <dbReference type="EMBL" id="CBE06920.1"/>
    </source>
</evidence>
<accession>A0A9R0CFY7</accession>
<evidence type="ECO:0000256" key="2">
    <source>
        <dbReference type="ARBA" id="ARBA00023002"/>
    </source>
</evidence>
<dbReference type="EMBL" id="FN545816">
    <property type="protein sequence ID" value="CBE06920.1"/>
    <property type="molecule type" value="Genomic_DNA"/>
</dbReference>
<dbReference type="NCBIfam" id="TIGR01918">
    <property type="entry name" value="various_sel_PB"/>
    <property type="match status" value="1"/>
</dbReference>
<dbReference type="Proteomes" id="UP000002070">
    <property type="component" value="Chromosome"/>
</dbReference>
<dbReference type="InterPro" id="IPR010187">
    <property type="entry name" value="Various_sel_PB"/>
</dbReference>
<dbReference type="KEGG" id="cdl:CDR20291_3101"/>
<name>A0A9R0CFY7_CLODR</name>
<dbReference type="GO" id="GO:0050002">
    <property type="term" value="F:D-proline reductase activity"/>
    <property type="evidence" value="ECO:0007669"/>
    <property type="project" value="InterPro"/>
</dbReference>
<dbReference type="InterPro" id="IPR022787">
    <property type="entry name" value="D_pro_red_PrdB"/>
</dbReference>
<protein>
    <submittedName>
        <fullName evidence="3">Proline reductase</fullName>
    </submittedName>
</protein>
<reference evidence="3 4" key="1">
    <citation type="journal article" date="2009" name="Genome Biol.">
        <title>Comparative genome and phenotypic analysis of Clostridium difficile 027 strains provides insight into the evolution of a hypervirulent bacterium.</title>
        <authorList>
            <person name="Stabler R.A."/>
            <person name="He M."/>
            <person name="Dawson L."/>
            <person name="Martin M."/>
            <person name="Valiente E."/>
            <person name="Corton C."/>
            <person name="Lawley T.D."/>
            <person name="Sebaihia M."/>
            <person name="Quail M.A."/>
            <person name="Rose G."/>
            <person name="Gerding D.N."/>
            <person name="Gibert M."/>
            <person name="Popoff M.R."/>
            <person name="Parkhill J."/>
            <person name="Dougan G."/>
            <person name="Wren B.W."/>
        </authorList>
    </citation>
    <scope>NUCLEOTIDE SEQUENCE [LARGE SCALE GENOMIC DNA]</scope>
    <source>
        <strain evidence="3 4">R20291</strain>
    </source>
</reference>
<dbReference type="AlphaFoldDB" id="A0A9R0CFY7"/>